<accession>D4BJK2</accession>
<organism evidence="12 13">
    <name type="scientific">Citrobacter youngae ATCC 29220</name>
    <dbReference type="NCBI Taxonomy" id="500640"/>
    <lineage>
        <taxon>Bacteria</taxon>
        <taxon>Pseudomonadati</taxon>
        <taxon>Pseudomonadota</taxon>
        <taxon>Gammaproteobacteria</taxon>
        <taxon>Enterobacterales</taxon>
        <taxon>Enterobacteriaceae</taxon>
        <taxon>Citrobacter</taxon>
        <taxon>Citrobacter freundii complex</taxon>
    </lineage>
</organism>
<evidence type="ECO:0000256" key="2">
    <source>
        <dbReference type="ARBA" id="ARBA00002695"/>
    </source>
</evidence>
<dbReference type="AlphaFoldDB" id="D4BJK2"/>
<evidence type="ECO:0000259" key="11">
    <source>
        <dbReference type="Pfam" id="PF00694"/>
    </source>
</evidence>
<dbReference type="PANTHER" id="PTHR43345">
    <property type="entry name" value="3-ISOPROPYLMALATE DEHYDRATASE SMALL SUBUNIT 2-RELATED-RELATED"/>
    <property type="match status" value="1"/>
</dbReference>
<reference evidence="12 13" key="1">
    <citation type="submission" date="2010-02" db="EMBL/GenBank/DDBJ databases">
        <authorList>
            <person name="Weinstock G."/>
            <person name="Sodergren E."/>
            <person name="Clifton S."/>
            <person name="Fulton L."/>
            <person name="Fulton B."/>
            <person name="Courtney L."/>
            <person name="Fronick C."/>
            <person name="Harrison M."/>
            <person name="Strong C."/>
            <person name="Farmer C."/>
            <person name="Delahaunty K."/>
            <person name="Markovic C."/>
            <person name="Hall O."/>
            <person name="Minx P."/>
            <person name="Tomlinson C."/>
            <person name="Mitreva M."/>
            <person name="Nelson J."/>
            <person name="Hou S."/>
            <person name="Wollam A."/>
            <person name="Pepin K.H."/>
            <person name="Johnson M."/>
            <person name="Bhonagiri V."/>
            <person name="Zhang X."/>
            <person name="Suruliraj S."/>
            <person name="Warren W."/>
            <person name="Chinwalla A."/>
            <person name="Mardis E.R."/>
            <person name="Wilson R.K."/>
        </authorList>
    </citation>
    <scope>NUCLEOTIDE SEQUENCE [LARGE SCALE GENOMIC DNA]</scope>
    <source>
        <strain evidence="12 13">ATCC 29220</strain>
    </source>
</reference>
<dbReference type="GO" id="GO:0003861">
    <property type="term" value="F:3-isopropylmalate dehydratase activity"/>
    <property type="evidence" value="ECO:0007669"/>
    <property type="project" value="UniProtKB-UniRule"/>
</dbReference>
<dbReference type="UniPathway" id="UPA00048">
    <property type="reaction ID" value="UER00071"/>
</dbReference>
<evidence type="ECO:0000256" key="5">
    <source>
        <dbReference type="ARBA" id="ARBA00011271"/>
    </source>
</evidence>
<comment type="function">
    <text evidence="2 10">Catalyzes the isomerization between 2-isopropylmalate and 3-isopropylmalate, via the formation of 2-isopropylmaleate.</text>
</comment>
<dbReference type="Pfam" id="PF00694">
    <property type="entry name" value="Aconitase_C"/>
    <property type="match status" value="1"/>
</dbReference>
<keyword evidence="6 10" id="KW-0432">Leucine biosynthesis</keyword>
<protein>
    <recommendedName>
        <fullName evidence="10">3-isopropylmalate dehydratase small subunit</fullName>
        <ecNumber evidence="10">4.2.1.33</ecNumber>
    </recommendedName>
    <alternativeName>
        <fullName evidence="10">Alpha-IPM isomerase</fullName>
        <shortName evidence="10">IPMI</shortName>
    </alternativeName>
    <alternativeName>
        <fullName evidence="10">Isopropylmalate isomerase</fullName>
    </alternativeName>
</protein>
<evidence type="ECO:0000256" key="6">
    <source>
        <dbReference type="ARBA" id="ARBA00022430"/>
    </source>
</evidence>
<comment type="catalytic activity">
    <reaction evidence="1 10">
        <text>(2R,3S)-3-isopropylmalate = (2S)-2-isopropylmalate</text>
        <dbReference type="Rhea" id="RHEA:32287"/>
        <dbReference type="ChEBI" id="CHEBI:1178"/>
        <dbReference type="ChEBI" id="CHEBI:35121"/>
        <dbReference type="EC" id="4.2.1.33"/>
    </reaction>
</comment>
<dbReference type="PANTHER" id="PTHR43345:SF5">
    <property type="entry name" value="3-ISOPROPYLMALATE DEHYDRATASE SMALL SUBUNIT"/>
    <property type="match status" value="1"/>
</dbReference>
<keyword evidence="9 10" id="KW-0100">Branched-chain amino acid biosynthesis</keyword>
<comment type="subunit">
    <text evidence="5 10">Heterodimer of LeuC and LeuD.</text>
</comment>
<comment type="pathway">
    <text evidence="3 10">Amino-acid biosynthesis; L-leucine biosynthesis; L-leucine from 3-methyl-2-oxobutanoate: step 2/4.</text>
</comment>
<keyword evidence="7 10" id="KW-0028">Amino-acid biosynthesis</keyword>
<evidence type="ECO:0000256" key="7">
    <source>
        <dbReference type="ARBA" id="ARBA00022605"/>
    </source>
</evidence>
<dbReference type="Proteomes" id="UP000003880">
    <property type="component" value="Unassembled WGS sequence"/>
</dbReference>
<dbReference type="Gene3D" id="3.20.19.10">
    <property type="entry name" value="Aconitase, domain 4"/>
    <property type="match status" value="1"/>
</dbReference>
<evidence type="ECO:0000256" key="9">
    <source>
        <dbReference type="ARBA" id="ARBA00023304"/>
    </source>
</evidence>
<dbReference type="EMBL" id="ABWL02000026">
    <property type="protein sequence ID" value="EFE05867.1"/>
    <property type="molecule type" value="Genomic_DNA"/>
</dbReference>
<dbReference type="RefSeq" id="WP_006687994.1">
    <property type="nucleotide sequence ID" value="NZ_GG730303.1"/>
</dbReference>
<evidence type="ECO:0000256" key="1">
    <source>
        <dbReference type="ARBA" id="ARBA00000491"/>
    </source>
</evidence>
<dbReference type="eggNOG" id="COG0066">
    <property type="taxonomic scope" value="Bacteria"/>
</dbReference>
<gene>
    <name evidence="10 12" type="primary">leuD</name>
    <name evidence="12" type="ORF">CIT292_10845</name>
</gene>
<evidence type="ECO:0000256" key="4">
    <source>
        <dbReference type="ARBA" id="ARBA00009845"/>
    </source>
</evidence>
<dbReference type="GO" id="GO:0009098">
    <property type="term" value="P:L-leucine biosynthetic process"/>
    <property type="evidence" value="ECO:0007669"/>
    <property type="project" value="UniProtKB-UniRule"/>
</dbReference>
<dbReference type="HOGENOM" id="CLU_081378_0_3_6"/>
<sequence length="208" mass="23121">MDTFKQISGRIAPMLEPNIDTDVIMPKQFLKGIDRQGLNKGVFFDRRFLANGQPNPDFILNMPGWQEATFLLVGPNFGCGSSREHAVWGLKQLGIRALIGSTFAGIFDDNCQRNGILTISLDEAALAYLAQLAAKADGNLIAVSLDRCEIVAAGEKIPFAISELKREMLMAGEDAIAWTLQYLPEIEKFEAQHYARRPWLKRPASPRV</sequence>
<evidence type="ECO:0000256" key="8">
    <source>
        <dbReference type="ARBA" id="ARBA00023239"/>
    </source>
</evidence>
<dbReference type="GO" id="GO:0009316">
    <property type="term" value="C:3-isopropylmalate dehydratase complex"/>
    <property type="evidence" value="ECO:0007669"/>
    <property type="project" value="InterPro"/>
</dbReference>
<dbReference type="InterPro" id="IPR000573">
    <property type="entry name" value="AconitaseA/IPMdHydase_ssu_swvl"/>
</dbReference>
<dbReference type="InterPro" id="IPR015928">
    <property type="entry name" value="Aconitase/3IPM_dehydase_swvl"/>
</dbReference>
<name>D4BJK2_9ENTR</name>
<keyword evidence="8 10" id="KW-0456">Lyase</keyword>
<dbReference type="InterPro" id="IPR033940">
    <property type="entry name" value="IPMI_Swivel"/>
</dbReference>
<evidence type="ECO:0000256" key="10">
    <source>
        <dbReference type="HAMAP-Rule" id="MF_01031"/>
    </source>
</evidence>
<dbReference type="EC" id="4.2.1.33" evidence="10"/>
<proteinExistence type="inferred from homology"/>
<dbReference type="CDD" id="cd01577">
    <property type="entry name" value="IPMI_Swivel"/>
    <property type="match status" value="1"/>
</dbReference>
<comment type="caution">
    <text evidence="12">The sequence shown here is derived from an EMBL/GenBank/DDBJ whole genome shotgun (WGS) entry which is preliminary data.</text>
</comment>
<evidence type="ECO:0000256" key="3">
    <source>
        <dbReference type="ARBA" id="ARBA00004729"/>
    </source>
</evidence>
<dbReference type="HAMAP" id="MF_01031">
    <property type="entry name" value="LeuD_type1"/>
    <property type="match status" value="1"/>
</dbReference>
<comment type="similarity">
    <text evidence="4 10">Belongs to the LeuD family. LeuD type 1 subfamily.</text>
</comment>
<dbReference type="InterPro" id="IPR004431">
    <property type="entry name" value="3-IsopropMal_deHydase_ssu"/>
</dbReference>
<dbReference type="SUPFAM" id="SSF52016">
    <property type="entry name" value="LeuD/IlvD-like"/>
    <property type="match status" value="1"/>
</dbReference>
<dbReference type="InterPro" id="IPR050075">
    <property type="entry name" value="LeuD"/>
</dbReference>
<evidence type="ECO:0000313" key="12">
    <source>
        <dbReference type="EMBL" id="EFE05867.1"/>
    </source>
</evidence>
<evidence type="ECO:0000313" key="13">
    <source>
        <dbReference type="Proteomes" id="UP000003880"/>
    </source>
</evidence>
<dbReference type="NCBIfam" id="TIGR00171">
    <property type="entry name" value="leuD"/>
    <property type="match status" value="1"/>
</dbReference>
<dbReference type="NCBIfam" id="NF002458">
    <property type="entry name" value="PRK01641.1"/>
    <property type="match status" value="1"/>
</dbReference>
<feature type="domain" description="Aconitase A/isopropylmalate dehydratase small subunit swivel" evidence="11">
    <location>
        <begin position="1"/>
        <end position="123"/>
    </location>
</feature>